<sequence>MRWTGAALLALASLPALAATPLELAHEVNTEIVTRQVIEEGQAFLRAFGSGEGIAAPDDPPACREAIKAAMAAHLSAGVRQVAEGIQDPVEQAEFDQLLASVYTPAELKAFLGQRDQVELPELLAAVLAAPKVRAAHDARMEAFTLGEPDPASPEGMGLQRAKETCERLRAQAR</sequence>
<dbReference type="Proteomes" id="UP000636938">
    <property type="component" value="Unassembled WGS sequence"/>
</dbReference>
<evidence type="ECO:0000313" key="3">
    <source>
        <dbReference type="Proteomes" id="UP000636938"/>
    </source>
</evidence>
<accession>A0A8X8K3R7</accession>
<keyword evidence="1" id="KW-0732">Signal</keyword>
<organism evidence="2 3">
    <name type="scientific">Stenotrophomonas lacuserhaii</name>
    <dbReference type="NCBI Taxonomy" id="2760084"/>
    <lineage>
        <taxon>Bacteria</taxon>
        <taxon>Pseudomonadati</taxon>
        <taxon>Pseudomonadota</taxon>
        <taxon>Gammaproteobacteria</taxon>
        <taxon>Lysobacterales</taxon>
        <taxon>Lysobacteraceae</taxon>
        <taxon>Stenotrophomonas</taxon>
    </lineage>
</organism>
<evidence type="ECO:0000313" key="2">
    <source>
        <dbReference type="EMBL" id="MBD7952961.1"/>
    </source>
</evidence>
<protein>
    <recommendedName>
        <fullName evidence="4">DUF2059 domain-containing protein</fullName>
    </recommendedName>
</protein>
<feature type="signal peptide" evidence="1">
    <location>
        <begin position="1"/>
        <end position="18"/>
    </location>
</feature>
<evidence type="ECO:0000256" key="1">
    <source>
        <dbReference type="SAM" id="SignalP"/>
    </source>
</evidence>
<name>A0A8X8K3R7_9GAMM</name>
<dbReference type="EMBL" id="JACSQS010000001">
    <property type="protein sequence ID" value="MBD7952961.1"/>
    <property type="molecule type" value="Genomic_DNA"/>
</dbReference>
<comment type="caution">
    <text evidence="2">The sequence shown here is derived from an EMBL/GenBank/DDBJ whole genome shotgun (WGS) entry which is preliminary data.</text>
</comment>
<dbReference type="AlphaFoldDB" id="A0A8X8K3R7"/>
<proteinExistence type="predicted"/>
<keyword evidence="3" id="KW-1185">Reference proteome</keyword>
<evidence type="ECO:0008006" key="4">
    <source>
        <dbReference type="Google" id="ProtNLM"/>
    </source>
</evidence>
<gene>
    <name evidence="2" type="ORF">H9654_01980</name>
</gene>
<feature type="chain" id="PRO_5036474645" description="DUF2059 domain-containing protein" evidence="1">
    <location>
        <begin position="19"/>
        <end position="174"/>
    </location>
</feature>
<reference evidence="2 3" key="1">
    <citation type="submission" date="2020-08" db="EMBL/GenBank/DDBJ databases">
        <title>A Genomic Blueprint of the Chicken Gut Microbiome.</title>
        <authorList>
            <person name="Gilroy R."/>
            <person name="Ravi A."/>
            <person name="Getino M."/>
            <person name="Pursley I."/>
            <person name="Horton D.L."/>
            <person name="Alikhan N.-F."/>
            <person name="Baker D."/>
            <person name="Gharbi K."/>
            <person name="Hall N."/>
            <person name="Watson M."/>
            <person name="Adriaenssens E.M."/>
            <person name="Foster-Nyarko E."/>
            <person name="Jarju S."/>
            <person name="Secka A."/>
            <person name="Antonio M."/>
            <person name="Oren A."/>
            <person name="Chaudhuri R."/>
            <person name="La Ragione R.M."/>
            <person name="Hildebrand F."/>
            <person name="Pallen M.J."/>
        </authorList>
    </citation>
    <scope>NUCLEOTIDE SEQUENCE [LARGE SCALE GENOMIC DNA]</scope>
    <source>
        <strain evidence="2 3">Sa5BUN4</strain>
    </source>
</reference>
<dbReference type="RefSeq" id="WP_191768587.1">
    <property type="nucleotide sequence ID" value="NZ_JACSQS010000001.1"/>
</dbReference>